<dbReference type="InterPro" id="IPR042092">
    <property type="entry name" value="PsdUridine_s_RsuA/RluB/E/F_cat"/>
</dbReference>
<evidence type="ECO:0000313" key="6">
    <source>
        <dbReference type="Proteomes" id="UP001501725"/>
    </source>
</evidence>
<dbReference type="EC" id="5.4.99.-" evidence="3"/>
<dbReference type="PANTHER" id="PTHR47683">
    <property type="entry name" value="PSEUDOURIDINE SYNTHASE FAMILY PROTEIN-RELATED"/>
    <property type="match status" value="1"/>
</dbReference>
<evidence type="ECO:0000259" key="4">
    <source>
        <dbReference type="Pfam" id="PF00849"/>
    </source>
</evidence>
<dbReference type="InterPro" id="IPR020103">
    <property type="entry name" value="PsdUridine_synth_cat_dom_sf"/>
</dbReference>
<evidence type="ECO:0000256" key="1">
    <source>
        <dbReference type="ARBA" id="ARBA00008348"/>
    </source>
</evidence>
<evidence type="ECO:0000313" key="5">
    <source>
        <dbReference type="EMBL" id="GAA4341659.1"/>
    </source>
</evidence>
<evidence type="ECO:0000256" key="2">
    <source>
        <dbReference type="ARBA" id="ARBA00023235"/>
    </source>
</evidence>
<dbReference type="NCBIfam" id="TIGR00093">
    <property type="entry name" value="pseudouridine synthase"/>
    <property type="match status" value="1"/>
</dbReference>
<dbReference type="RefSeq" id="WP_345257713.1">
    <property type="nucleotide sequence ID" value="NZ_BAABGY010000016.1"/>
</dbReference>
<dbReference type="InterPro" id="IPR006145">
    <property type="entry name" value="PsdUridine_synth_RsuA/RluA"/>
</dbReference>
<dbReference type="Gene3D" id="3.30.70.580">
    <property type="entry name" value="Pseudouridine synthase I, catalytic domain, N-terminal subdomain"/>
    <property type="match status" value="1"/>
</dbReference>
<dbReference type="InterPro" id="IPR050343">
    <property type="entry name" value="RsuA_PseudoU_synthase"/>
</dbReference>
<accession>A0ABP8HN84</accession>
<feature type="domain" description="Pseudouridine synthase RsuA/RluA-like" evidence="4">
    <location>
        <begin position="3"/>
        <end position="156"/>
    </location>
</feature>
<proteinExistence type="inferred from homology"/>
<evidence type="ECO:0000256" key="3">
    <source>
        <dbReference type="RuleBase" id="RU003887"/>
    </source>
</evidence>
<keyword evidence="6" id="KW-1185">Reference proteome</keyword>
<dbReference type="EMBL" id="BAABGY010000016">
    <property type="protein sequence ID" value="GAA4341659.1"/>
    <property type="molecule type" value="Genomic_DNA"/>
</dbReference>
<comment type="caution">
    <text evidence="5">The sequence shown here is derived from an EMBL/GenBank/DDBJ whole genome shotgun (WGS) entry which is preliminary data.</text>
</comment>
<dbReference type="PROSITE" id="PS01149">
    <property type="entry name" value="PSI_RSU"/>
    <property type="match status" value="1"/>
</dbReference>
<organism evidence="5 6">
    <name type="scientific">Flaviaesturariibacter amylovorans</name>
    <dbReference type="NCBI Taxonomy" id="1084520"/>
    <lineage>
        <taxon>Bacteria</taxon>
        <taxon>Pseudomonadati</taxon>
        <taxon>Bacteroidota</taxon>
        <taxon>Chitinophagia</taxon>
        <taxon>Chitinophagales</taxon>
        <taxon>Chitinophagaceae</taxon>
        <taxon>Flaviaestuariibacter</taxon>
    </lineage>
</organism>
<name>A0ABP8HN84_9BACT</name>
<dbReference type="InterPro" id="IPR020094">
    <property type="entry name" value="TruA/RsuA/RluB/E/F_N"/>
</dbReference>
<dbReference type="SUPFAM" id="SSF55120">
    <property type="entry name" value="Pseudouridine synthase"/>
    <property type="match status" value="1"/>
</dbReference>
<dbReference type="InterPro" id="IPR018496">
    <property type="entry name" value="PsdUridine_synth_RsuA/RluB_CS"/>
</dbReference>
<dbReference type="Proteomes" id="UP001501725">
    <property type="component" value="Unassembled WGS sequence"/>
</dbReference>
<protein>
    <recommendedName>
        <fullName evidence="3">Pseudouridine synthase</fullName>
        <ecNumber evidence="3">5.4.99.-</ecNumber>
    </recommendedName>
</protein>
<dbReference type="InterPro" id="IPR000748">
    <property type="entry name" value="PsdUridine_synth_RsuA/RluB/E/F"/>
</dbReference>
<reference evidence="6" key="1">
    <citation type="journal article" date="2019" name="Int. J. Syst. Evol. Microbiol.">
        <title>The Global Catalogue of Microorganisms (GCM) 10K type strain sequencing project: providing services to taxonomists for standard genome sequencing and annotation.</title>
        <authorList>
            <consortium name="The Broad Institute Genomics Platform"/>
            <consortium name="The Broad Institute Genome Sequencing Center for Infectious Disease"/>
            <person name="Wu L."/>
            <person name="Ma J."/>
        </authorList>
    </citation>
    <scope>NUCLEOTIDE SEQUENCE [LARGE SCALE GENOMIC DNA]</scope>
    <source>
        <strain evidence="6">JCM 17919</strain>
    </source>
</reference>
<dbReference type="Pfam" id="PF00849">
    <property type="entry name" value="PseudoU_synth_2"/>
    <property type="match status" value="1"/>
</dbReference>
<gene>
    <name evidence="5" type="ORF">GCM10023184_40290</name>
</gene>
<dbReference type="Gene3D" id="3.30.70.1560">
    <property type="entry name" value="Alpha-L RNA-binding motif"/>
    <property type="match status" value="1"/>
</dbReference>
<dbReference type="PANTHER" id="PTHR47683:SF2">
    <property type="entry name" value="RNA-BINDING S4 DOMAIN-CONTAINING PROTEIN"/>
    <property type="match status" value="1"/>
</dbReference>
<comment type="similarity">
    <text evidence="1 3">Belongs to the pseudouridine synthase RsuA family.</text>
</comment>
<keyword evidence="2 3" id="KW-0413">Isomerase</keyword>
<sequence>MFHYFLVYKPYDVLSQFTPDAPGDRTLADLGYAFPPDVYPVGRLDKDSEGLLLLTNDNRFKTRALDPKSKTPKTYWAQVEGAVTPAALEELARGVTIRVNGSTYRTLPARARLLEPAPPVPGREPPIRFRQAIPTSWLELRIVEGKNRQVRRMTAAVGFPTLRLIRVAIGSLQLGDLAPGAVRPIAAPKFS</sequence>